<sequence>MRFFPSGPSPWGEADGSGAPPPAKVSRRTLRTAIEDALISGFTRRNLEVVLVEELKLVWEGDDSGPSKAESKRTLVGGYIDGLLLPQLVALARRLDAELEVPEQLLTGLRRYIDAYERGGGVEAPTKNLIFAANGPKPDIVLRDAVSNDIEIVTNAEYCLVYDRPIQGEGLRYSHLIQWWREREDLPDAIDDLTIGRQLHKRFRESLDSQAEQVVFDAYATRYKSSFDIPALIPQVYLHYDPYNQRTRRGMASGTRLARQRMDFLLLYSDRQRVVIEVDGKQHYAEGDTASPARYSEMAAEDRRLRLARYEVYRFGGYELTQNPDSTAMVLDFFEQLAERMK</sequence>
<gene>
    <name evidence="2" type="ORF">NP048_19025</name>
</gene>
<dbReference type="Proteomes" id="UP001316384">
    <property type="component" value="Chromosome"/>
</dbReference>
<evidence type="ECO:0008006" key="4">
    <source>
        <dbReference type="Google" id="ProtNLM"/>
    </source>
</evidence>
<protein>
    <recommendedName>
        <fullName evidence="4">AbiJ-NTD3 domain-containing protein</fullName>
    </recommendedName>
</protein>
<feature type="region of interest" description="Disordered" evidence="1">
    <location>
        <begin position="1"/>
        <end position="24"/>
    </location>
</feature>
<name>A0ABY5KMZ6_9CELL</name>
<evidence type="ECO:0000256" key="1">
    <source>
        <dbReference type="SAM" id="MobiDB-lite"/>
    </source>
</evidence>
<accession>A0ABY5KMZ6</accession>
<dbReference type="EMBL" id="CP101987">
    <property type="protein sequence ID" value="UUI71851.1"/>
    <property type="molecule type" value="Genomic_DNA"/>
</dbReference>
<dbReference type="RefSeq" id="WP_227576886.1">
    <property type="nucleotide sequence ID" value="NZ_CP101987.1"/>
</dbReference>
<proteinExistence type="predicted"/>
<evidence type="ECO:0000313" key="3">
    <source>
        <dbReference type="Proteomes" id="UP001316384"/>
    </source>
</evidence>
<organism evidence="2 3">
    <name type="scientific">Cellulomonas xiejunii</name>
    <dbReference type="NCBI Taxonomy" id="2968083"/>
    <lineage>
        <taxon>Bacteria</taxon>
        <taxon>Bacillati</taxon>
        <taxon>Actinomycetota</taxon>
        <taxon>Actinomycetes</taxon>
        <taxon>Micrococcales</taxon>
        <taxon>Cellulomonadaceae</taxon>
        <taxon>Cellulomonas</taxon>
    </lineage>
</organism>
<evidence type="ECO:0000313" key="2">
    <source>
        <dbReference type="EMBL" id="UUI71851.1"/>
    </source>
</evidence>
<reference evidence="2 3" key="1">
    <citation type="submission" date="2022-07" db="EMBL/GenBank/DDBJ databases">
        <title>Novel species in genus cellulomonas.</title>
        <authorList>
            <person name="Ye L."/>
        </authorList>
    </citation>
    <scope>NUCLEOTIDE SEQUENCE [LARGE SCALE GENOMIC DNA]</scope>
    <source>
        <strain evidence="3">zg-B89</strain>
    </source>
</reference>
<keyword evidence="3" id="KW-1185">Reference proteome</keyword>